<dbReference type="AlphaFoldDB" id="A0A5C3M2B4"/>
<gene>
    <name evidence="1" type="ORF">BDQ12DRAFT_737731</name>
</gene>
<proteinExistence type="predicted"/>
<dbReference type="EMBL" id="ML213624">
    <property type="protein sequence ID" value="TFK35161.1"/>
    <property type="molecule type" value="Genomic_DNA"/>
</dbReference>
<sequence length="192" mass="21450">MPQFSDASKVNIEGSTFNDVAGDSNTLSVLQTIQGGTVTSAGRDTNMVINYNYNTSTSVEKTSTITWSEKMRLWWARRAPPAVTVADSALQPNPPNGLKYVNLTDPDKLDFNPDAYPVLKYGGYTYWALSFDDNRYAFAVLAFDDKGTMVKRFDKYGGRYIHRIEVDKDVVRFIGQGSKYVAMRLGDITVTL</sequence>
<reference evidence="1 2" key="1">
    <citation type="journal article" date="2019" name="Nat. Ecol. Evol.">
        <title>Megaphylogeny resolves global patterns of mushroom evolution.</title>
        <authorList>
            <person name="Varga T."/>
            <person name="Krizsan K."/>
            <person name="Foldi C."/>
            <person name="Dima B."/>
            <person name="Sanchez-Garcia M."/>
            <person name="Sanchez-Ramirez S."/>
            <person name="Szollosi G.J."/>
            <person name="Szarkandi J.G."/>
            <person name="Papp V."/>
            <person name="Albert L."/>
            <person name="Andreopoulos W."/>
            <person name="Angelini C."/>
            <person name="Antonin V."/>
            <person name="Barry K.W."/>
            <person name="Bougher N.L."/>
            <person name="Buchanan P."/>
            <person name="Buyck B."/>
            <person name="Bense V."/>
            <person name="Catcheside P."/>
            <person name="Chovatia M."/>
            <person name="Cooper J."/>
            <person name="Damon W."/>
            <person name="Desjardin D."/>
            <person name="Finy P."/>
            <person name="Geml J."/>
            <person name="Haridas S."/>
            <person name="Hughes K."/>
            <person name="Justo A."/>
            <person name="Karasinski D."/>
            <person name="Kautmanova I."/>
            <person name="Kiss B."/>
            <person name="Kocsube S."/>
            <person name="Kotiranta H."/>
            <person name="LaButti K.M."/>
            <person name="Lechner B.E."/>
            <person name="Liimatainen K."/>
            <person name="Lipzen A."/>
            <person name="Lukacs Z."/>
            <person name="Mihaltcheva S."/>
            <person name="Morgado L.N."/>
            <person name="Niskanen T."/>
            <person name="Noordeloos M.E."/>
            <person name="Ohm R.A."/>
            <person name="Ortiz-Santana B."/>
            <person name="Ovrebo C."/>
            <person name="Racz N."/>
            <person name="Riley R."/>
            <person name="Savchenko A."/>
            <person name="Shiryaev A."/>
            <person name="Soop K."/>
            <person name="Spirin V."/>
            <person name="Szebenyi C."/>
            <person name="Tomsovsky M."/>
            <person name="Tulloss R.E."/>
            <person name="Uehling J."/>
            <person name="Grigoriev I.V."/>
            <person name="Vagvolgyi C."/>
            <person name="Papp T."/>
            <person name="Martin F.M."/>
            <person name="Miettinen O."/>
            <person name="Hibbett D.S."/>
            <person name="Nagy L.G."/>
        </authorList>
    </citation>
    <scope>NUCLEOTIDE SEQUENCE [LARGE SCALE GENOMIC DNA]</scope>
    <source>
        <strain evidence="1 2">CBS 166.37</strain>
    </source>
</reference>
<protein>
    <submittedName>
        <fullName evidence="1">Uncharacterized protein</fullName>
    </submittedName>
</protein>
<accession>A0A5C3M2B4</accession>
<evidence type="ECO:0000313" key="1">
    <source>
        <dbReference type="EMBL" id="TFK35161.1"/>
    </source>
</evidence>
<name>A0A5C3M2B4_9AGAR</name>
<evidence type="ECO:0000313" key="2">
    <source>
        <dbReference type="Proteomes" id="UP000308652"/>
    </source>
</evidence>
<keyword evidence="2" id="KW-1185">Reference proteome</keyword>
<dbReference type="OrthoDB" id="3246270at2759"/>
<dbReference type="Proteomes" id="UP000308652">
    <property type="component" value="Unassembled WGS sequence"/>
</dbReference>
<organism evidence="1 2">
    <name type="scientific">Crucibulum laeve</name>
    <dbReference type="NCBI Taxonomy" id="68775"/>
    <lineage>
        <taxon>Eukaryota</taxon>
        <taxon>Fungi</taxon>
        <taxon>Dikarya</taxon>
        <taxon>Basidiomycota</taxon>
        <taxon>Agaricomycotina</taxon>
        <taxon>Agaricomycetes</taxon>
        <taxon>Agaricomycetidae</taxon>
        <taxon>Agaricales</taxon>
        <taxon>Agaricineae</taxon>
        <taxon>Nidulariaceae</taxon>
        <taxon>Crucibulum</taxon>
    </lineage>
</organism>